<dbReference type="EMBL" id="POSP01000003">
    <property type="protein sequence ID" value="PND39078.1"/>
    <property type="molecule type" value="Genomic_DNA"/>
</dbReference>
<gene>
    <name evidence="1" type="ORF">C1O66_17140</name>
</gene>
<dbReference type="AlphaFoldDB" id="A0A2N8L042"/>
<name>A0A2N8L042_9BURK</name>
<proteinExistence type="predicted"/>
<accession>A0A2N8L042</accession>
<reference evidence="1 2" key="1">
    <citation type="submission" date="2018-01" db="EMBL/GenBank/DDBJ databases">
        <title>Draft genome sequence of Paucibacter aquatile CR182 isolated from freshwater of the Nakdong River.</title>
        <authorList>
            <person name="Choi A."/>
            <person name="Chung E.J."/>
        </authorList>
    </citation>
    <scope>NUCLEOTIDE SEQUENCE [LARGE SCALE GENOMIC DNA]</scope>
    <source>
        <strain evidence="1 2">CR182</strain>
    </source>
</reference>
<sequence>MLTLAAGERIGLKPDGQIQLAFVGKRYAPVPLPADEITTLHNTYNITLWGTGVENRSAEKLLKSPVTVASDGVLLLVGVPLLVIGKLLGGGGS</sequence>
<organism evidence="1 2">
    <name type="scientific">Kinneretia aquatilis</name>
    <dbReference type="NCBI Taxonomy" id="2070761"/>
    <lineage>
        <taxon>Bacteria</taxon>
        <taxon>Pseudomonadati</taxon>
        <taxon>Pseudomonadota</taxon>
        <taxon>Betaproteobacteria</taxon>
        <taxon>Burkholderiales</taxon>
        <taxon>Sphaerotilaceae</taxon>
        <taxon>Roseateles</taxon>
    </lineage>
</organism>
<protein>
    <submittedName>
        <fullName evidence="1">Uncharacterized protein</fullName>
    </submittedName>
</protein>
<dbReference type="OrthoDB" id="8655894at2"/>
<keyword evidence="2" id="KW-1185">Reference proteome</keyword>
<comment type="caution">
    <text evidence="1">The sequence shown here is derived from an EMBL/GenBank/DDBJ whole genome shotgun (WGS) entry which is preliminary data.</text>
</comment>
<dbReference type="RefSeq" id="WP_102768996.1">
    <property type="nucleotide sequence ID" value="NZ_POSP01000003.1"/>
</dbReference>
<evidence type="ECO:0000313" key="1">
    <source>
        <dbReference type="EMBL" id="PND39078.1"/>
    </source>
</evidence>
<dbReference type="Proteomes" id="UP000235916">
    <property type="component" value="Unassembled WGS sequence"/>
</dbReference>
<evidence type="ECO:0000313" key="2">
    <source>
        <dbReference type="Proteomes" id="UP000235916"/>
    </source>
</evidence>